<accession>A0A4U5NWU4</accession>
<name>A0A4U5NWU4_STECR</name>
<keyword evidence="1" id="KW-0732">Signal</keyword>
<proteinExistence type="predicted"/>
<organism evidence="2 3">
    <name type="scientific">Steinernema carpocapsae</name>
    <name type="common">Entomopathogenic nematode</name>
    <dbReference type="NCBI Taxonomy" id="34508"/>
    <lineage>
        <taxon>Eukaryota</taxon>
        <taxon>Metazoa</taxon>
        <taxon>Ecdysozoa</taxon>
        <taxon>Nematoda</taxon>
        <taxon>Chromadorea</taxon>
        <taxon>Rhabditida</taxon>
        <taxon>Tylenchina</taxon>
        <taxon>Panagrolaimomorpha</taxon>
        <taxon>Strongyloidoidea</taxon>
        <taxon>Steinernematidae</taxon>
        <taxon>Steinernema</taxon>
    </lineage>
</organism>
<protein>
    <submittedName>
        <fullName evidence="2">Uncharacterized protein</fullName>
    </submittedName>
</protein>
<evidence type="ECO:0000313" key="3">
    <source>
        <dbReference type="Proteomes" id="UP000298663"/>
    </source>
</evidence>
<dbReference type="EMBL" id="AZBU02000003">
    <property type="protein sequence ID" value="TKR87912.1"/>
    <property type="molecule type" value="Genomic_DNA"/>
</dbReference>
<evidence type="ECO:0000313" key="2">
    <source>
        <dbReference type="EMBL" id="TKR87912.1"/>
    </source>
</evidence>
<reference evidence="2 3" key="1">
    <citation type="journal article" date="2015" name="Genome Biol.">
        <title>Comparative genomics of Steinernema reveals deeply conserved gene regulatory networks.</title>
        <authorList>
            <person name="Dillman A.R."/>
            <person name="Macchietto M."/>
            <person name="Porter C.F."/>
            <person name="Rogers A."/>
            <person name="Williams B."/>
            <person name="Antoshechkin I."/>
            <person name="Lee M.M."/>
            <person name="Goodwin Z."/>
            <person name="Lu X."/>
            <person name="Lewis E.E."/>
            <person name="Goodrich-Blair H."/>
            <person name="Stock S.P."/>
            <person name="Adams B.J."/>
            <person name="Sternberg P.W."/>
            <person name="Mortazavi A."/>
        </authorList>
    </citation>
    <scope>NUCLEOTIDE SEQUENCE [LARGE SCALE GENOMIC DNA]</scope>
    <source>
        <strain evidence="2 3">ALL</strain>
    </source>
</reference>
<feature type="signal peptide" evidence="1">
    <location>
        <begin position="1"/>
        <end position="17"/>
    </location>
</feature>
<comment type="caution">
    <text evidence="2">The sequence shown here is derived from an EMBL/GenBank/DDBJ whole genome shotgun (WGS) entry which is preliminary data.</text>
</comment>
<sequence length="110" mass="12381">MLCRLLLLFFLFAAAFGSLGRKNPCLRRNAVSIIEETSLDNVNELEEHGKVIQTDLHRVCGGDWGVIVLKDSALNGNVFYSISIVDEDTWVHVDRNTGLRYVIFKVEVSV</sequence>
<keyword evidence="3" id="KW-1185">Reference proteome</keyword>
<reference evidence="2 3" key="2">
    <citation type="journal article" date="2019" name="G3 (Bethesda)">
        <title>Hybrid Assembly of the Genome of the Entomopathogenic Nematode Steinernema carpocapsae Identifies the X-Chromosome.</title>
        <authorList>
            <person name="Serra L."/>
            <person name="Macchietto M."/>
            <person name="Macias-Munoz A."/>
            <person name="McGill C.J."/>
            <person name="Rodriguez I.M."/>
            <person name="Rodriguez B."/>
            <person name="Murad R."/>
            <person name="Mortazavi A."/>
        </authorList>
    </citation>
    <scope>NUCLEOTIDE SEQUENCE [LARGE SCALE GENOMIC DNA]</scope>
    <source>
        <strain evidence="2 3">ALL</strain>
    </source>
</reference>
<dbReference type="Proteomes" id="UP000298663">
    <property type="component" value="Unassembled WGS sequence"/>
</dbReference>
<feature type="chain" id="PRO_5020775112" evidence="1">
    <location>
        <begin position="18"/>
        <end position="110"/>
    </location>
</feature>
<evidence type="ECO:0000256" key="1">
    <source>
        <dbReference type="SAM" id="SignalP"/>
    </source>
</evidence>
<dbReference type="AlphaFoldDB" id="A0A4U5NWU4"/>
<gene>
    <name evidence="2" type="ORF">L596_012239</name>
</gene>